<evidence type="ECO:0000256" key="4">
    <source>
        <dbReference type="ARBA" id="ARBA00023136"/>
    </source>
</evidence>
<comment type="similarity">
    <text evidence="5">Belongs to the SAT4 family.</text>
</comment>
<dbReference type="Proteomes" id="UP000799436">
    <property type="component" value="Unassembled WGS sequence"/>
</dbReference>
<evidence type="ECO:0000259" key="7">
    <source>
        <dbReference type="Pfam" id="PF20684"/>
    </source>
</evidence>
<protein>
    <recommendedName>
        <fullName evidence="7">Rhodopsin domain-containing protein</fullName>
    </recommendedName>
</protein>
<evidence type="ECO:0000313" key="9">
    <source>
        <dbReference type="Proteomes" id="UP000799436"/>
    </source>
</evidence>
<feature type="transmembrane region" description="Helical" evidence="6">
    <location>
        <begin position="21"/>
        <end position="43"/>
    </location>
</feature>
<accession>A0A6G1LCC0</accession>
<dbReference type="Pfam" id="PF20684">
    <property type="entry name" value="Fung_rhodopsin"/>
    <property type="match status" value="1"/>
</dbReference>
<dbReference type="EMBL" id="ML995827">
    <property type="protein sequence ID" value="KAF2770219.1"/>
    <property type="molecule type" value="Genomic_DNA"/>
</dbReference>
<dbReference type="InterPro" id="IPR052337">
    <property type="entry name" value="SAT4-like"/>
</dbReference>
<feature type="domain" description="Rhodopsin" evidence="7">
    <location>
        <begin position="4"/>
        <end position="85"/>
    </location>
</feature>
<comment type="subcellular location">
    <subcellularLocation>
        <location evidence="1">Membrane</location>
        <topology evidence="1">Multi-pass membrane protein</topology>
    </subcellularLocation>
</comment>
<keyword evidence="9" id="KW-1185">Reference proteome</keyword>
<evidence type="ECO:0000256" key="1">
    <source>
        <dbReference type="ARBA" id="ARBA00004141"/>
    </source>
</evidence>
<evidence type="ECO:0000256" key="6">
    <source>
        <dbReference type="SAM" id="Phobius"/>
    </source>
</evidence>
<dbReference type="OrthoDB" id="3923077at2759"/>
<dbReference type="PANTHER" id="PTHR33048:SF96">
    <property type="entry name" value="INTEGRAL MEMBRANE PROTEIN"/>
    <property type="match status" value="1"/>
</dbReference>
<proteinExistence type="inferred from homology"/>
<keyword evidence="3 6" id="KW-1133">Transmembrane helix</keyword>
<feature type="transmembrane region" description="Helical" evidence="6">
    <location>
        <begin position="55"/>
        <end position="79"/>
    </location>
</feature>
<evidence type="ECO:0000256" key="3">
    <source>
        <dbReference type="ARBA" id="ARBA00022989"/>
    </source>
</evidence>
<evidence type="ECO:0000256" key="5">
    <source>
        <dbReference type="ARBA" id="ARBA00038359"/>
    </source>
</evidence>
<evidence type="ECO:0000313" key="8">
    <source>
        <dbReference type="EMBL" id="KAF2770219.1"/>
    </source>
</evidence>
<keyword evidence="4 6" id="KW-0472">Membrane</keyword>
<dbReference type="GO" id="GO:0016020">
    <property type="term" value="C:membrane"/>
    <property type="evidence" value="ECO:0007669"/>
    <property type="project" value="UniProtKB-SubCell"/>
</dbReference>
<dbReference type="AlphaFoldDB" id="A0A6G1LCC0"/>
<sequence length="211" mass="23706">MYGLLPYFIMSDMQISRRQKAAVAAILGLGSMGIVATVARVAFLKDIAVKSNADFLFDCTIFALVETGAGIIAGSLVTLRPLLRKFEPSTLLPDPDLVARRRSGPRSGTSWASRNIETSPAFIAERTLGKWEEFGCSPRELDRWEKDRNLATDITAAAQSTGRGTEEEREQRQWMQKLWKRHMESVEEMMEPDAVNVPKLVISIQEEFEVR</sequence>
<name>A0A6G1LCC0_9PEZI</name>
<gene>
    <name evidence="8" type="ORF">EJ03DRAFT_77041</name>
</gene>
<evidence type="ECO:0000256" key="2">
    <source>
        <dbReference type="ARBA" id="ARBA00022692"/>
    </source>
</evidence>
<keyword evidence="2 6" id="KW-0812">Transmembrane</keyword>
<organism evidence="8 9">
    <name type="scientific">Teratosphaeria nubilosa</name>
    <dbReference type="NCBI Taxonomy" id="161662"/>
    <lineage>
        <taxon>Eukaryota</taxon>
        <taxon>Fungi</taxon>
        <taxon>Dikarya</taxon>
        <taxon>Ascomycota</taxon>
        <taxon>Pezizomycotina</taxon>
        <taxon>Dothideomycetes</taxon>
        <taxon>Dothideomycetidae</taxon>
        <taxon>Mycosphaerellales</taxon>
        <taxon>Teratosphaeriaceae</taxon>
        <taxon>Teratosphaeria</taxon>
    </lineage>
</organism>
<reference evidence="8" key="1">
    <citation type="journal article" date="2020" name="Stud. Mycol.">
        <title>101 Dothideomycetes genomes: a test case for predicting lifestyles and emergence of pathogens.</title>
        <authorList>
            <person name="Haridas S."/>
            <person name="Albert R."/>
            <person name="Binder M."/>
            <person name="Bloem J."/>
            <person name="Labutti K."/>
            <person name="Salamov A."/>
            <person name="Andreopoulos B."/>
            <person name="Baker S."/>
            <person name="Barry K."/>
            <person name="Bills G."/>
            <person name="Bluhm B."/>
            <person name="Cannon C."/>
            <person name="Castanera R."/>
            <person name="Culley D."/>
            <person name="Daum C."/>
            <person name="Ezra D."/>
            <person name="Gonzalez J."/>
            <person name="Henrissat B."/>
            <person name="Kuo A."/>
            <person name="Liang C."/>
            <person name="Lipzen A."/>
            <person name="Lutzoni F."/>
            <person name="Magnuson J."/>
            <person name="Mondo S."/>
            <person name="Nolan M."/>
            <person name="Ohm R."/>
            <person name="Pangilinan J."/>
            <person name="Park H.-J."/>
            <person name="Ramirez L."/>
            <person name="Alfaro M."/>
            <person name="Sun H."/>
            <person name="Tritt A."/>
            <person name="Yoshinaga Y."/>
            <person name="Zwiers L.-H."/>
            <person name="Turgeon B."/>
            <person name="Goodwin S."/>
            <person name="Spatafora J."/>
            <person name="Crous P."/>
            <person name="Grigoriev I."/>
        </authorList>
    </citation>
    <scope>NUCLEOTIDE SEQUENCE</scope>
    <source>
        <strain evidence="8">CBS 116005</strain>
    </source>
</reference>
<dbReference type="InterPro" id="IPR049326">
    <property type="entry name" value="Rhodopsin_dom_fungi"/>
</dbReference>
<dbReference type="PANTHER" id="PTHR33048">
    <property type="entry name" value="PTH11-LIKE INTEGRAL MEMBRANE PROTEIN (AFU_ORTHOLOGUE AFUA_5G11245)"/>
    <property type="match status" value="1"/>
</dbReference>